<proteinExistence type="predicted"/>
<keyword evidence="2" id="KW-1185">Reference proteome</keyword>
<dbReference type="STRING" id="1448316.A0A395GIZ4"/>
<dbReference type="RefSeq" id="XP_025569773.1">
    <property type="nucleotide sequence ID" value="XM_025723537.1"/>
</dbReference>
<gene>
    <name evidence="1" type="ORF">BO80DRAFT_487026</name>
</gene>
<dbReference type="AlphaFoldDB" id="A0A395GIZ4"/>
<dbReference type="Proteomes" id="UP000249402">
    <property type="component" value="Unassembled WGS sequence"/>
</dbReference>
<name>A0A395GIZ4_9EURO</name>
<protein>
    <submittedName>
        <fullName evidence="1">Uncharacterized protein</fullName>
    </submittedName>
</protein>
<sequence>MNAILMALYTLILRRDRDGGGDGGRGYEPPVLWMNMARGIRTVIGGAYYGLLERGARIVPLLVARPVVHAKGQLGLGGGGGDGRGVLQFLVDVNPDAAETEAIRAVYVECVRYLEGLLLAVRTGETEFDIRKRFSSFPSMMPELFFEVGGGEEVPRVGHSGVFFCGGQGSRGGLVAQGYPGDGG</sequence>
<evidence type="ECO:0000313" key="2">
    <source>
        <dbReference type="Proteomes" id="UP000249402"/>
    </source>
</evidence>
<dbReference type="OrthoDB" id="3546279at2759"/>
<dbReference type="EMBL" id="KZ824493">
    <property type="protein sequence ID" value="RAK95445.1"/>
    <property type="molecule type" value="Genomic_DNA"/>
</dbReference>
<evidence type="ECO:0000313" key="1">
    <source>
        <dbReference type="EMBL" id="RAK95445.1"/>
    </source>
</evidence>
<reference evidence="1 2" key="1">
    <citation type="submission" date="2018-02" db="EMBL/GenBank/DDBJ databases">
        <title>The genomes of Aspergillus section Nigri reveals drivers in fungal speciation.</title>
        <authorList>
            <consortium name="DOE Joint Genome Institute"/>
            <person name="Vesth T.C."/>
            <person name="Nybo J."/>
            <person name="Theobald S."/>
            <person name="Brandl J."/>
            <person name="Frisvad J.C."/>
            <person name="Nielsen K.F."/>
            <person name="Lyhne E.K."/>
            <person name="Kogle M.E."/>
            <person name="Kuo A."/>
            <person name="Riley R."/>
            <person name="Clum A."/>
            <person name="Nolan M."/>
            <person name="Lipzen A."/>
            <person name="Salamov A."/>
            <person name="Henrissat B."/>
            <person name="Wiebenga A."/>
            <person name="De vries R.P."/>
            <person name="Grigoriev I.V."/>
            <person name="Mortensen U.H."/>
            <person name="Andersen M.R."/>
            <person name="Baker S.E."/>
        </authorList>
    </citation>
    <scope>NUCLEOTIDE SEQUENCE [LARGE SCALE GENOMIC DNA]</scope>
    <source>
        <strain evidence="1 2">CBS 121593</strain>
    </source>
</reference>
<dbReference type="VEuPathDB" id="FungiDB:BO80DRAFT_487026"/>
<dbReference type="GeneID" id="37228402"/>
<organism evidence="1 2">
    <name type="scientific">Aspergillus ibericus CBS 121593</name>
    <dbReference type="NCBI Taxonomy" id="1448316"/>
    <lineage>
        <taxon>Eukaryota</taxon>
        <taxon>Fungi</taxon>
        <taxon>Dikarya</taxon>
        <taxon>Ascomycota</taxon>
        <taxon>Pezizomycotina</taxon>
        <taxon>Eurotiomycetes</taxon>
        <taxon>Eurotiomycetidae</taxon>
        <taxon>Eurotiales</taxon>
        <taxon>Aspergillaceae</taxon>
        <taxon>Aspergillus</taxon>
        <taxon>Aspergillus subgen. Circumdati</taxon>
    </lineage>
</organism>
<accession>A0A395GIZ4</accession>